<reference evidence="3" key="1">
    <citation type="submission" date="2021-02" db="EMBL/GenBank/DDBJ databases">
        <authorList>
            <person name="Nowell W R."/>
        </authorList>
    </citation>
    <scope>NUCLEOTIDE SEQUENCE</scope>
</reference>
<evidence type="ECO:0000313" key="2">
    <source>
        <dbReference type="EMBL" id="CAF1420556.1"/>
    </source>
</evidence>
<feature type="domain" description="RUN" evidence="1">
    <location>
        <begin position="61"/>
        <end position="110"/>
    </location>
</feature>
<keyword evidence="4" id="KW-1185">Reference proteome</keyword>
<evidence type="ECO:0000259" key="1">
    <source>
        <dbReference type="Pfam" id="PF26030"/>
    </source>
</evidence>
<gene>
    <name evidence="2" type="ORF">BJG266_LOCUS38752</name>
    <name evidence="3" type="ORF">QVE165_LOCUS55613</name>
</gene>
<organism evidence="3 4">
    <name type="scientific">Adineta steineri</name>
    <dbReference type="NCBI Taxonomy" id="433720"/>
    <lineage>
        <taxon>Eukaryota</taxon>
        <taxon>Metazoa</taxon>
        <taxon>Spiralia</taxon>
        <taxon>Gnathifera</taxon>
        <taxon>Rotifera</taxon>
        <taxon>Eurotatoria</taxon>
        <taxon>Bdelloidea</taxon>
        <taxon>Adinetida</taxon>
        <taxon>Adinetidae</taxon>
        <taxon>Adineta</taxon>
    </lineage>
</organism>
<dbReference type="Proteomes" id="UP000663877">
    <property type="component" value="Unassembled WGS sequence"/>
</dbReference>
<evidence type="ECO:0000313" key="4">
    <source>
        <dbReference type="Proteomes" id="UP000663832"/>
    </source>
</evidence>
<accession>A0A816C6D8</accession>
<evidence type="ECO:0000313" key="3">
    <source>
        <dbReference type="EMBL" id="CAF1620644.1"/>
    </source>
</evidence>
<name>A0A816C6D8_9BILA</name>
<dbReference type="Proteomes" id="UP000663832">
    <property type="component" value="Unassembled WGS sequence"/>
</dbReference>
<dbReference type="OrthoDB" id="10315839at2759"/>
<dbReference type="InterPro" id="IPR058732">
    <property type="entry name" value="RUNDC1_M"/>
</dbReference>
<proteinExistence type="predicted"/>
<protein>
    <recommendedName>
        <fullName evidence="1">RUN domain-containing protein</fullName>
    </recommendedName>
</protein>
<dbReference type="AlphaFoldDB" id="A0A816C6D8"/>
<dbReference type="EMBL" id="CAJNOI010001527">
    <property type="protein sequence ID" value="CAF1420556.1"/>
    <property type="molecule type" value="Genomic_DNA"/>
</dbReference>
<dbReference type="EMBL" id="CAJNOM010001848">
    <property type="protein sequence ID" value="CAF1620644.1"/>
    <property type="molecule type" value="Genomic_DNA"/>
</dbReference>
<comment type="caution">
    <text evidence="3">The sequence shown here is derived from an EMBL/GenBank/DDBJ whole genome shotgun (WGS) entry which is preliminary data.</text>
</comment>
<dbReference type="Pfam" id="PF26030">
    <property type="entry name" value="RUNDC1"/>
    <property type="match status" value="1"/>
</dbReference>
<sequence>MADFIDDFTKIIINIFIKISIYICELHEFASSDIPDVMCQSSTYANDCTNEELIENEKCGEKEFIGKLKQKLDKLARYAAAYGSLEGEPTSVTIEKQCVLNDQLRTKLDL</sequence>